<keyword evidence="5 11" id="KW-0863">Zinc-finger</keyword>
<keyword evidence="9" id="KW-0804">Transcription</keyword>
<feature type="compositionally biased region" description="Acidic residues" evidence="12">
    <location>
        <begin position="874"/>
        <end position="883"/>
    </location>
</feature>
<feature type="domain" description="C2H2-type" evidence="13">
    <location>
        <begin position="568"/>
        <end position="596"/>
    </location>
</feature>
<evidence type="ECO:0000256" key="12">
    <source>
        <dbReference type="SAM" id="MobiDB-lite"/>
    </source>
</evidence>
<dbReference type="SMART" id="SM00355">
    <property type="entry name" value="ZnF_C2H2"/>
    <property type="match status" value="28"/>
</dbReference>
<feature type="domain" description="C2H2-type" evidence="13">
    <location>
        <begin position="1182"/>
        <end position="1209"/>
    </location>
</feature>
<dbReference type="FunFam" id="3.30.160.60:FF:000097">
    <property type="entry name" value="Zinc finger protein"/>
    <property type="match status" value="1"/>
</dbReference>
<comment type="subcellular location">
    <subcellularLocation>
        <location evidence="2">Nucleus</location>
    </subcellularLocation>
</comment>
<feature type="domain" description="C2H2-type" evidence="13">
    <location>
        <begin position="539"/>
        <end position="567"/>
    </location>
</feature>
<feature type="domain" description="C2H2-type" evidence="13">
    <location>
        <begin position="1212"/>
        <end position="1239"/>
    </location>
</feature>
<evidence type="ECO:0000256" key="2">
    <source>
        <dbReference type="ARBA" id="ARBA00004123"/>
    </source>
</evidence>
<feature type="compositionally biased region" description="Polar residues" evidence="12">
    <location>
        <begin position="268"/>
        <end position="280"/>
    </location>
</feature>
<proteinExistence type="predicted"/>
<dbReference type="InterPro" id="IPR050752">
    <property type="entry name" value="C2H2-ZF_domain"/>
</dbReference>
<evidence type="ECO:0000256" key="10">
    <source>
        <dbReference type="ARBA" id="ARBA00023242"/>
    </source>
</evidence>
<feature type="domain" description="C2H2-type" evidence="13">
    <location>
        <begin position="624"/>
        <end position="651"/>
    </location>
</feature>
<evidence type="ECO:0000256" key="8">
    <source>
        <dbReference type="ARBA" id="ARBA00023125"/>
    </source>
</evidence>
<feature type="domain" description="C2H2-type" evidence="13">
    <location>
        <begin position="1384"/>
        <end position="1411"/>
    </location>
</feature>
<evidence type="ECO:0000256" key="6">
    <source>
        <dbReference type="ARBA" id="ARBA00022833"/>
    </source>
</evidence>
<evidence type="ECO:0000256" key="11">
    <source>
        <dbReference type="PROSITE-ProRule" id="PRU00042"/>
    </source>
</evidence>
<keyword evidence="3" id="KW-0479">Metal-binding</keyword>
<keyword evidence="15" id="KW-1185">Reference proteome</keyword>
<feature type="domain" description="C2H2-type" evidence="13">
    <location>
        <begin position="1474"/>
        <end position="1502"/>
    </location>
</feature>
<evidence type="ECO:0000259" key="13">
    <source>
        <dbReference type="PROSITE" id="PS50157"/>
    </source>
</evidence>
<feature type="domain" description="C2H2-type" evidence="13">
    <location>
        <begin position="714"/>
        <end position="737"/>
    </location>
</feature>
<dbReference type="OMA" id="GEDEVCQ"/>
<feature type="compositionally biased region" description="Polar residues" evidence="12">
    <location>
        <begin position="229"/>
        <end position="240"/>
    </location>
</feature>
<protein>
    <submittedName>
        <fullName evidence="14">Zinc finger protein 93</fullName>
    </submittedName>
</protein>
<feature type="domain" description="C2H2-type" evidence="13">
    <location>
        <begin position="596"/>
        <end position="623"/>
    </location>
</feature>
<feature type="compositionally biased region" description="Polar residues" evidence="12">
    <location>
        <begin position="986"/>
        <end position="996"/>
    </location>
</feature>
<dbReference type="GO" id="GO:0000978">
    <property type="term" value="F:RNA polymerase II cis-regulatory region sequence-specific DNA binding"/>
    <property type="evidence" value="ECO:0007669"/>
    <property type="project" value="TreeGrafter"/>
</dbReference>
<dbReference type="PROSITE" id="PS50157">
    <property type="entry name" value="ZINC_FINGER_C2H2_2"/>
    <property type="match status" value="22"/>
</dbReference>
<feature type="domain" description="C2H2-type" evidence="13">
    <location>
        <begin position="1445"/>
        <end position="1473"/>
    </location>
</feature>
<feature type="domain" description="C2H2-type" evidence="13">
    <location>
        <begin position="481"/>
        <end position="508"/>
    </location>
</feature>
<gene>
    <name evidence="14" type="ORF">Fcan01_00459</name>
</gene>
<evidence type="ECO:0000313" key="15">
    <source>
        <dbReference type="Proteomes" id="UP000198287"/>
    </source>
</evidence>
<evidence type="ECO:0000256" key="5">
    <source>
        <dbReference type="ARBA" id="ARBA00022771"/>
    </source>
</evidence>
<feature type="compositionally biased region" description="Acidic residues" evidence="12">
    <location>
        <begin position="891"/>
        <end position="974"/>
    </location>
</feature>
<evidence type="ECO:0000313" key="14">
    <source>
        <dbReference type="EMBL" id="OXA64457.1"/>
    </source>
</evidence>
<dbReference type="EMBL" id="LNIX01000001">
    <property type="protein sequence ID" value="OXA64457.1"/>
    <property type="molecule type" value="Genomic_DNA"/>
</dbReference>
<evidence type="ECO:0000256" key="3">
    <source>
        <dbReference type="ARBA" id="ARBA00022723"/>
    </source>
</evidence>
<feature type="domain" description="C2H2-type" evidence="13">
    <location>
        <begin position="455"/>
        <end position="482"/>
    </location>
</feature>
<dbReference type="Pfam" id="PF00096">
    <property type="entry name" value="zf-C2H2"/>
    <property type="match status" value="4"/>
</dbReference>
<feature type="compositionally biased region" description="Pro residues" evidence="12">
    <location>
        <begin position="1038"/>
        <end position="1047"/>
    </location>
</feature>
<keyword evidence="6" id="KW-0862">Zinc</keyword>
<feature type="domain" description="C2H2-type" evidence="13">
    <location>
        <begin position="652"/>
        <end position="676"/>
    </location>
</feature>
<feature type="domain" description="C2H2-type" evidence="13">
    <location>
        <begin position="1356"/>
        <end position="1383"/>
    </location>
</feature>
<name>A0A226F4S7_FOLCA</name>
<dbReference type="GO" id="GO:0008270">
    <property type="term" value="F:zinc ion binding"/>
    <property type="evidence" value="ECO:0007669"/>
    <property type="project" value="UniProtKB-KW"/>
</dbReference>
<feature type="domain" description="C2H2-type" evidence="13">
    <location>
        <begin position="1328"/>
        <end position="1356"/>
    </location>
</feature>
<keyword evidence="7" id="KW-0805">Transcription regulation</keyword>
<feature type="region of interest" description="Disordered" evidence="12">
    <location>
        <begin position="143"/>
        <end position="306"/>
    </location>
</feature>
<feature type="domain" description="C2H2-type" evidence="13">
    <location>
        <begin position="425"/>
        <end position="452"/>
    </location>
</feature>
<feature type="region of interest" description="Disordered" evidence="12">
    <location>
        <begin position="1503"/>
        <end position="1525"/>
    </location>
</feature>
<feature type="compositionally biased region" description="Polar residues" evidence="12">
    <location>
        <begin position="1025"/>
        <end position="1036"/>
    </location>
</feature>
<comment type="function">
    <text evidence="1">May be involved in transcriptional regulation.</text>
</comment>
<dbReference type="FunFam" id="3.30.160.60:FF:001465">
    <property type="entry name" value="Zinc finger protein 560"/>
    <property type="match status" value="1"/>
</dbReference>
<dbReference type="FunFam" id="3.30.160.60:FF:000052">
    <property type="entry name" value="zinc finger protein 546 isoform X1"/>
    <property type="match status" value="1"/>
</dbReference>
<accession>A0A226F4S7</accession>
<evidence type="ECO:0000256" key="7">
    <source>
        <dbReference type="ARBA" id="ARBA00023015"/>
    </source>
</evidence>
<comment type="caution">
    <text evidence="14">The sequence shown here is derived from an EMBL/GenBank/DDBJ whole genome shotgun (WGS) entry which is preliminary data.</text>
</comment>
<feature type="compositionally biased region" description="Acidic residues" evidence="12">
    <location>
        <begin position="210"/>
        <end position="219"/>
    </location>
</feature>
<feature type="domain" description="C2H2-type" evidence="13">
    <location>
        <begin position="685"/>
        <end position="713"/>
    </location>
</feature>
<evidence type="ECO:0000256" key="4">
    <source>
        <dbReference type="ARBA" id="ARBA00022737"/>
    </source>
</evidence>
<feature type="compositionally biased region" description="Acidic residues" evidence="12">
    <location>
        <begin position="145"/>
        <end position="200"/>
    </location>
</feature>
<feature type="domain" description="C2H2-type" evidence="13">
    <location>
        <begin position="1299"/>
        <end position="1327"/>
    </location>
</feature>
<evidence type="ECO:0000256" key="1">
    <source>
        <dbReference type="ARBA" id="ARBA00003767"/>
    </source>
</evidence>
<dbReference type="Pfam" id="PF13912">
    <property type="entry name" value="zf-C2H2_6"/>
    <property type="match status" value="3"/>
</dbReference>
<keyword evidence="10" id="KW-0539">Nucleus</keyword>
<dbReference type="Proteomes" id="UP000198287">
    <property type="component" value="Unassembled WGS sequence"/>
</dbReference>
<feature type="domain" description="C2H2-type" evidence="13">
    <location>
        <begin position="509"/>
        <end position="537"/>
    </location>
</feature>
<dbReference type="GO" id="GO:0000981">
    <property type="term" value="F:DNA-binding transcription factor activity, RNA polymerase II-specific"/>
    <property type="evidence" value="ECO:0007669"/>
    <property type="project" value="TreeGrafter"/>
</dbReference>
<dbReference type="PANTHER" id="PTHR24384">
    <property type="entry name" value="FINGER PUTATIVE TRANSCRIPTION FACTOR FAMILY-RELATED"/>
    <property type="match status" value="1"/>
</dbReference>
<dbReference type="GO" id="GO:0000122">
    <property type="term" value="P:negative regulation of transcription by RNA polymerase II"/>
    <property type="evidence" value="ECO:0007669"/>
    <property type="project" value="UniProtKB-ARBA"/>
</dbReference>
<sequence length="1525" mass="175559">MTNNLCLLCLQAFDNDDDDGDDTAVKTENSIQIKIFCELLAPRQSNNHKDLHPYQFGEDEVCQFCPDCYPLVGTVEEIRNQIALLEEQMVVKIREIRATMLESSSSSLRNEREEQMMQIRNKIIRVTGDSDEEDEDFKDEIKDEFQEEDEVKEEFEEESEIKEEFEEFKEEDEIKEEVDESESEEDDVDVDPLGDLDYDDDRIGDHETDPLGDDEEDDFAITPGPQEKPSPTSKLTVNNSPPRPSILRTKRKREASPPPEKQGRRKQNLAQIVQQSSQLPITHRPPPPKNSRVTQPAPRKSRKSLPISNVPIDDNIYWGQVPDNNPPQFHNCPSCYERFISEISLHCHILERHNGIIECHAPSCDSKFRTVFEMEAHWKLAHAITRAPAPKVRVPLVCRLCSRKFSKSKLAVHMFVKHETGEKKYSCGKCPKKFCLMENFHRHVNLHRFDATKPFICDVCDLRFYDAGSLEQHGATHSSKFKCDQCGKTVSNGKTLARHIRIHTGEKTEKCSHCEKAFFDKSTLQRHIAVNHSSTGPSHTCHLCAKAFYLASDLKWHIERTHEGKCQAKCDMCDEKFQQSSTLQRHKIKVHGKDPYHCDECSATFNSKNGLRIHKKIHEGIKDQICETCGASFMWKKDLVSHMASHSSERPFLCSHCGKAFKVKSNLAIHIKGVHTPGYVAPTPHKCPHCEKSFRVPFFLKGHIRQVHTGERPFACDQCGKGFAVKQALNLHLTGAHGITVERTKKDRMANNLCLLCLQAFDNDDDNDTTATQNSIQIKIFCELLAPRQSNNHKDLHPYQFGEDEVCQFCPDCYPLVGTVEEIRNQIALLEEQMVVKIREIRATMLESSSSSLRNEREEQLVEIRDKIIRVTGDSDEEDEDLKDDVKDEFEKEDEVKEEFEEEDEIKEEFEEFEEEDEIKEEFEDEDEIKEEVDESEEEEDSVDPLGDLDDYQDDNISDQETDPLRDVDEEDDSPIIPCPQERPRATSSKLTLNNSPPRPSILSRTKRKRKASPPPEKQGRRKQNLTQIVLVQQSYPLPIPHRPPPAKNSRTTKPAPRKSRKSPVISNVHLDDHIYWGKAIDNNPPKTFNCPSCKERFISEIALHAHIYQYHDGIVACRAPSCNAKFRTIVDMEAHWKLAHSVTSAQKLQGPFECRLCGRKFRKTRLAIHMFVQHEDGEKKYSCGKCPKKFCLIENFHRHVNLHRFDATKPFVCDLCDLRFYDAASLEQHGTTHTRKVKRFKCDQCGKTLANRQTLDRHIRSHTREKTEKCPHCEETFFDKITMKRHIAVNHSTTGRLYSCHLCAKAFYLPTDVKYHIERRHEGKRQCKCDMCDETFQQISSLQSHKIKVHGQDRYPCDECSATFSSESGVRHHKKIHRGIKDHICQTCGASFRWKTELVSHMTAHSSERPFLCSHCGKAFKVKCHLAIHIKGVHTPGYVAPTPHKCPHCEKSFRAPFFLKGHIRQVHTGERPFTCDQCGKGFAVKQALNLHLTGAHGIEVERTKKDRVPRSKRDDFQEKDKRDA</sequence>
<feature type="region of interest" description="Disordered" evidence="12">
    <location>
        <begin position="872"/>
        <end position="1064"/>
    </location>
</feature>
<feature type="domain" description="C2H2-type" evidence="13">
    <location>
        <begin position="1241"/>
        <end position="1268"/>
    </location>
</feature>
<reference evidence="14 15" key="1">
    <citation type="submission" date="2015-12" db="EMBL/GenBank/DDBJ databases">
        <title>The genome of Folsomia candida.</title>
        <authorList>
            <person name="Faddeeva A."/>
            <person name="Derks M.F."/>
            <person name="Anvar Y."/>
            <person name="Smit S."/>
            <person name="Van Straalen N."/>
            <person name="Roelofs D."/>
        </authorList>
    </citation>
    <scope>NUCLEOTIDE SEQUENCE [LARGE SCALE GENOMIC DNA]</scope>
    <source>
        <strain evidence="14 15">VU population</strain>
        <tissue evidence="14">Whole body</tissue>
    </source>
</reference>
<dbReference type="GO" id="GO:0005634">
    <property type="term" value="C:nucleus"/>
    <property type="evidence" value="ECO:0007669"/>
    <property type="project" value="UniProtKB-SubCell"/>
</dbReference>
<dbReference type="FunFam" id="3.30.160.60:FF:001325">
    <property type="entry name" value="zinc finger protein 200"/>
    <property type="match status" value="1"/>
</dbReference>
<feature type="domain" description="C2H2-type" evidence="13">
    <location>
        <begin position="1412"/>
        <end position="1436"/>
    </location>
</feature>
<keyword evidence="8" id="KW-0238">DNA-binding</keyword>
<feature type="domain" description="C2H2-type" evidence="13">
    <location>
        <begin position="1089"/>
        <end position="1114"/>
    </location>
</feature>
<dbReference type="InterPro" id="IPR036236">
    <property type="entry name" value="Znf_C2H2_sf"/>
</dbReference>
<evidence type="ECO:0000256" key="9">
    <source>
        <dbReference type="ARBA" id="ARBA00023163"/>
    </source>
</evidence>
<dbReference type="OrthoDB" id="3437960at2759"/>
<dbReference type="InterPro" id="IPR013087">
    <property type="entry name" value="Znf_C2H2_type"/>
</dbReference>
<dbReference type="Gene3D" id="3.30.160.60">
    <property type="entry name" value="Classic Zinc Finger"/>
    <property type="match status" value="18"/>
</dbReference>
<dbReference type="PANTHER" id="PTHR24384:SF189">
    <property type="entry name" value="C2H2-TYPE DOMAIN-CONTAINING PROTEIN-RELATED"/>
    <property type="match status" value="1"/>
</dbReference>
<dbReference type="SUPFAM" id="SSF57667">
    <property type="entry name" value="beta-beta-alpha zinc fingers"/>
    <property type="match status" value="12"/>
</dbReference>
<dbReference type="FunFam" id="3.30.160.60:FF:000110">
    <property type="entry name" value="Zinc finger protein-like"/>
    <property type="match status" value="1"/>
</dbReference>
<organism evidence="14 15">
    <name type="scientific">Folsomia candida</name>
    <name type="common">Springtail</name>
    <dbReference type="NCBI Taxonomy" id="158441"/>
    <lineage>
        <taxon>Eukaryota</taxon>
        <taxon>Metazoa</taxon>
        <taxon>Ecdysozoa</taxon>
        <taxon>Arthropoda</taxon>
        <taxon>Hexapoda</taxon>
        <taxon>Collembola</taxon>
        <taxon>Entomobryomorpha</taxon>
        <taxon>Isotomoidea</taxon>
        <taxon>Isotomidae</taxon>
        <taxon>Proisotominae</taxon>
        <taxon>Folsomia</taxon>
    </lineage>
</organism>
<dbReference type="PROSITE" id="PS00028">
    <property type="entry name" value="ZINC_FINGER_C2H2_1"/>
    <property type="match status" value="24"/>
</dbReference>
<keyword evidence="4" id="KW-0677">Repeat</keyword>